<dbReference type="GO" id="GO:0016787">
    <property type="term" value="F:hydrolase activity"/>
    <property type="evidence" value="ECO:0007669"/>
    <property type="project" value="UniProtKB-KW"/>
</dbReference>
<proteinExistence type="predicted"/>
<dbReference type="RefSeq" id="WP_023359405.1">
    <property type="nucleotide sequence ID" value="NC_022657.1"/>
</dbReference>
<organism evidence="4 5">
    <name type="scientific">Actinoplanes friuliensis DSM 7358</name>
    <dbReference type="NCBI Taxonomy" id="1246995"/>
    <lineage>
        <taxon>Bacteria</taxon>
        <taxon>Bacillati</taxon>
        <taxon>Actinomycetota</taxon>
        <taxon>Actinomycetes</taxon>
        <taxon>Micromonosporales</taxon>
        <taxon>Micromonosporaceae</taxon>
        <taxon>Actinoplanes</taxon>
    </lineage>
</organism>
<dbReference type="KEGG" id="afs:AFR_07925"/>
<dbReference type="SUPFAM" id="SSF55729">
    <property type="entry name" value="Acyl-CoA N-acyltransferases (Nat)"/>
    <property type="match status" value="1"/>
</dbReference>
<dbReference type="HOGENOM" id="CLU_048109_0_0_11"/>
<accession>U5VSN1</accession>
<dbReference type="CDD" id="cd04301">
    <property type="entry name" value="NAT_SF"/>
    <property type="match status" value="1"/>
</dbReference>
<reference evidence="4 5" key="1">
    <citation type="journal article" date="2014" name="J. Biotechnol.">
        <title>Complete genome sequence of the actinobacterium Actinoplanes friuliensis HAG 010964, producer of the lipopeptide antibiotic friulimycin.</title>
        <authorList>
            <person name="Ruckert C."/>
            <person name="Szczepanowski R."/>
            <person name="Albersmeier A."/>
            <person name="Goesmann A."/>
            <person name="Fischer N."/>
            <person name="Steinkamper A."/>
            <person name="Puhler A."/>
            <person name="Biener R."/>
            <person name="Schwartz D."/>
            <person name="Kalinowski J."/>
        </authorList>
    </citation>
    <scope>NUCLEOTIDE SEQUENCE [LARGE SCALE GENOMIC DNA]</scope>
    <source>
        <strain evidence="4 5">DSM 7358</strain>
    </source>
</reference>
<keyword evidence="2" id="KW-0012">Acyltransferase</keyword>
<dbReference type="PROSITE" id="PS51186">
    <property type="entry name" value="GNAT"/>
    <property type="match status" value="1"/>
</dbReference>
<keyword evidence="1" id="KW-0808">Transferase</keyword>
<dbReference type="InterPro" id="IPR000182">
    <property type="entry name" value="GNAT_dom"/>
</dbReference>
<keyword evidence="5" id="KW-1185">Reference proteome</keyword>
<dbReference type="Proteomes" id="UP000017746">
    <property type="component" value="Chromosome"/>
</dbReference>
<evidence type="ECO:0000259" key="3">
    <source>
        <dbReference type="PROSITE" id="PS51186"/>
    </source>
</evidence>
<dbReference type="Pfam" id="PF24553">
    <property type="entry name" value="Rv0428c_C"/>
    <property type="match status" value="1"/>
</dbReference>
<dbReference type="STRING" id="1246995.AFR_07925"/>
<dbReference type="InterPro" id="IPR050680">
    <property type="entry name" value="YpeA/RimI_acetyltransf"/>
</dbReference>
<name>U5VSN1_9ACTN</name>
<dbReference type="EMBL" id="CP006272">
    <property type="protein sequence ID" value="AGZ39874.1"/>
    <property type="molecule type" value="Genomic_DNA"/>
</dbReference>
<evidence type="ECO:0000256" key="2">
    <source>
        <dbReference type="ARBA" id="ARBA00023315"/>
    </source>
</evidence>
<dbReference type="eggNOG" id="COG0456">
    <property type="taxonomic scope" value="Bacteria"/>
</dbReference>
<dbReference type="InterPro" id="IPR056935">
    <property type="entry name" value="Rv0428c-like_C"/>
</dbReference>
<evidence type="ECO:0000313" key="5">
    <source>
        <dbReference type="Proteomes" id="UP000017746"/>
    </source>
</evidence>
<dbReference type="PANTHER" id="PTHR43420">
    <property type="entry name" value="ACETYLTRANSFERASE"/>
    <property type="match status" value="1"/>
</dbReference>
<dbReference type="Gene3D" id="3.40.630.30">
    <property type="match status" value="1"/>
</dbReference>
<dbReference type="PATRIC" id="fig|1246995.3.peg.1618"/>
<keyword evidence="4" id="KW-0378">Hydrolase</keyword>
<dbReference type="GO" id="GO:0016747">
    <property type="term" value="F:acyltransferase activity, transferring groups other than amino-acyl groups"/>
    <property type="evidence" value="ECO:0007669"/>
    <property type="project" value="InterPro"/>
</dbReference>
<dbReference type="AlphaFoldDB" id="U5VSN1"/>
<gene>
    <name evidence="4" type="ORF">AFR_07925</name>
</gene>
<dbReference type="InterPro" id="IPR016181">
    <property type="entry name" value="Acyl_CoA_acyltransferase"/>
</dbReference>
<protein>
    <submittedName>
        <fullName evidence="4">Arginase/agmatinase/formimionoglutamate hydrolase arginase family-like protein</fullName>
    </submittedName>
</protein>
<sequence length="250" mass="26841">MLTGSEYEPGGRAVDAWAIELAAAAAWPATEVEKSGGWLLRHTPGVPRRRSNSALPPPAPAGLDEVEAFYRARELPVTIQVSPAEHHAQLDAHLAARGYRREAPTLVLTAPAVAEPPRHATDVTDHSTDVTDHSTAEWLAAYRTLSGDAIAVLENLPEPAAFVRVGDRAIGLFVATGGWAGVFCMATDPRHRRQGLASAVLRAGARWAVAQGVAGLYLQVEEGNRAARSLYARAGFTSSHSYHYRIAERD</sequence>
<evidence type="ECO:0000313" key="4">
    <source>
        <dbReference type="EMBL" id="AGZ39874.1"/>
    </source>
</evidence>
<evidence type="ECO:0000256" key="1">
    <source>
        <dbReference type="ARBA" id="ARBA00022679"/>
    </source>
</evidence>
<feature type="domain" description="N-acetyltransferase" evidence="3">
    <location>
        <begin position="125"/>
        <end position="250"/>
    </location>
</feature>
<dbReference type="OrthoDB" id="5243104at2"/>